<evidence type="ECO:0000256" key="1">
    <source>
        <dbReference type="ARBA" id="ARBA00006974"/>
    </source>
</evidence>
<evidence type="ECO:0000256" key="2">
    <source>
        <dbReference type="ARBA" id="ARBA00022473"/>
    </source>
</evidence>
<dbReference type="PANTHER" id="PTHR31374">
    <property type="entry name" value="AUXIN-INDUCED PROTEIN-LIKE-RELATED"/>
    <property type="match status" value="1"/>
</dbReference>
<keyword evidence="5" id="KW-1185">Reference proteome</keyword>
<dbReference type="PANTHER" id="PTHR31374:SF29">
    <property type="entry name" value="SAUR-LIKE AUXIN-RESPONSIVE PROTEIN FAMILY"/>
    <property type="match status" value="1"/>
</dbReference>
<evidence type="ECO:0000313" key="4">
    <source>
        <dbReference type="EMBL" id="KAK8521932.1"/>
    </source>
</evidence>
<proteinExistence type="inferred from homology"/>
<keyword evidence="3" id="KW-0341">Growth regulation</keyword>
<name>A0ABR2CQB4_9ROSI</name>
<comment type="similarity">
    <text evidence="1">Belongs to the ARG7 family.</text>
</comment>
<evidence type="ECO:0000313" key="5">
    <source>
        <dbReference type="Proteomes" id="UP001472677"/>
    </source>
</evidence>
<gene>
    <name evidence="4" type="ORF">V6N12_066504</name>
</gene>
<keyword evidence="2" id="KW-0217">Developmental protein</keyword>
<protein>
    <submittedName>
        <fullName evidence="4">Uncharacterized protein</fullName>
    </submittedName>
</protein>
<sequence length="191" mass="21758">MGSGEKSSRNFHLHLPHLHHHQGKKQARDVPKGCLAIKVGSHGEEQQRFVVPVFYFNHPLFIQLLKEAEEEYGFDQKGTITIPCHVEEFRNVQCLIDREKPIHGFALVDEEGGARLIPGLCNIWFDTNELLFVSGCDVLASFAFGTIYVAGTESESQTTDELRIWWAFDIQVLLPAVSMFQTSFTDFYELK</sequence>
<accession>A0ABR2CQB4</accession>
<dbReference type="EMBL" id="JBBPBM010000046">
    <property type="protein sequence ID" value="KAK8521932.1"/>
    <property type="molecule type" value="Genomic_DNA"/>
</dbReference>
<organism evidence="4 5">
    <name type="scientific">Hibiscus sabdariffa</name>
    <name type="common">roselle</name>
    <dbReference type="NCBI Taxonomy" id="183260"/>
    <lineage>
        <taxon>Eukaryota</taxon>
        <taxon>Viridiplantae</taxon>
        <taxon>Streptophyta</taxon>
        <taxon>Embryophyta</taxon>
        <taxon>Tracheophyta</taxon>
        <taxon>Spermatophyta</taxon>
        <taxon>Magnoliopsida</taxon>
        <taxon>eudicotyledons</taxon>
        <taxon>Gunneridae</taxon>
        <taxon>Pentapetalae</taxon>
        <taxon>rosids</taxon>
        <taxon>malvids</taxon>
        <taxon>Malvales</taxon>
        <taxon>Malvaceae</taxon>
        <taxon>Malvoideae</taxon>
        <taxon>Hibiscus</taxon>
    </lineage>
</organism>
<evidence type="ECO:0000256" key="3">
    <source>
        <dbReference type="ARBA" id="ARBA00022604"/>
    </source>
</evidence>
<dbReference type="Pfam" id="PF02519">
    <property type="entry name" value="Auxin_inducible"/>
    <property type="match status" value="1"/>
</dbReference>
<dbReference type="Proteomes" id="UP001472677">
    <property type="component" value="Unassembled WGS sequence"/>
</dbReference>
<dbReference type="InterPro" id="IPR003676">
    <property type="entry name" value="SAUR_fam"/>
</dbReference>
<comment type="caution">
    <text evidence="4">The sequence shown here is derived from an EMBL/GenBank/DDBJ whole genome shotgun (WGS) entry which is preliminary data.</text>
</comment>
<reference evidence="4 5" key="1">
    <citation type="journal article" date="2024" name="G3 (Bethesda)">
        <title>Genome assembly of Hibiscus sabdariffa L. provides insights into metabolisms of medicinal natural products.</title>
        <authorList>
            <person name="Kim T."/>
        </authorList>
    </citation>
    <scope>NUCLEOTIDE SEQUENCE [LARGE SCALE GENOMIC DNA]</scope>
    <source>
        <strain evidence="4">TK-2024</strain>
        <tissue evidence="4">Old leaves</tissue>
    </source>
</reference>